<name>A0A1D1UJG2_RAMVA</name>
<gene>
    <name evidence="2" type="primary">RvY_02348-1</name>
    <name evidence="2" type="synonym">RvY_02348.1</name>
    <name evidence="2" type="ORF">RvY_02348</name>
</gene>
<dbReference type="SUPFAM" id="SSF54160">
    <property type="entry name" value="Chromo domain-like"/>
    <property type="match status" value="1"/>
</dbReference>
<dbReference type="Pfam" id="PF11717">
    <property type="entry name" value="Tudor-knot"/>
    <property type="match status" value="1"/>
</dbReference>
<sequence length="115" mass="13605">MMVTVGNKRYVEVLQSFVDPYNETPHKTLGFVAPNNVTENNKEEIRRLCLKEDAVKGRFYPWQLQSVNYTEDELVHVQELDRKRGKVLVHYVGWDKKFDEWVTTRKFNGMIKNVA</sequence>
<proteinExistence type="predicted"/>
<evidence type="ECO:0000313" key="3">
    <source>
        <dbReference type="Proteomes" id="UP000186922"/>
    </source>
</evidence>
<accession>A0A1D1UJG2</accession>
<dbReference type="Proteomes" id="UP000186922">
    <property type="component" value="Unassembled WGS sequence"/>
</dbReference>
<comment type="caution">
    <text evidence="2">The sequence shown here is derived from an EMBL/GenBank/DDBJ whole genome shotgun (WGS) entry which is preliminary data.</text>
</comment>
<dbReference type="Gene3D" id="2.30.30.140">
    <property type="match status" value="1"/>
</dbReference>
<feature type="domain" description="Tudor-knot" evidence="1">
    <location>
        <begin position="73"/>
        <end position="105"/>
    </location>
</feature>
<dbReference type="EMBL" id="BDGG01000001">
    <property type="protein sequence ID" value="GAU89846.1"/>
    <property type="molecule type" value="Genomic_DNA"/>
</dbReference>
<evidence type="ECO:0000313" key="2">
    <source>
        <dbReference type="EMBL" id="GAU89846.1"/>
    </source>
</evidence>
<dbReference type="InterPro" id="IPR025995">
    <property type="entry name" value="Tudor-knot"/>
</dbReference>
<organism evidence="2 3">
    <name type="scientific">Ramazzottius varieornatus</name>
    <name type="common">Water bear</name>
    <name type="synonym">Tardigrade</name>
    <dbReference type="NCBI Taxonomy" id="947166"/>
    <lineage>
        <taxon>Eukaryota</taxon>
        <taxon>Metazoa</taxon>
        <taxon>Ecdysozoa</taxon>
        <taxon>Tardigrada</taxon>
        <taxon>Eutardigrada</taxon>
        <taxon>Parachela</taxon>
        <taxon>Hypsibioidea</taxon>
        <taxon>Ramazzottiidae</taxon>
        <taxon>Ramazzottius</taxon>
    </lineage>
</organism>
<reference evidence="2 3" key="1">
    <citation type="journal article" date="2016" name="Nat. Commun.">
        <title>Extremotolerant tardigrade genome and improved radiotolerance of human cultured cells by tardigrade-unique protein.</title>
        <authorList>
            <person name="Hashimoto T."/>
            <person name="Horikawa D.D."/>
            <person name="Saito Y."/>
            <person name="Kuwahara H."/>
            <person name="Kozuka-Hata H."/>
            <person name="Shin-I T."/>
            <person name="Minakuchi Y."/>
            <person name="Ohishi K."/>
            <person name="Motoyama A."/>
            <person name="Aizu T."/>
            <person name="Enomoto A."/>
            <person name="Kondo K."/>
            <person name="Tanaka S."/>
            <person name="Hara Y."/>
            <person name="Koshikawa S."/>
            <person name="Sagara H."/>
            <person name="Miura T."/>
            <person name="Yokobori S."/>
            <person name="Miyagawa K."/>
            <person name="Suzuki Y."/>
            <person name="Kubo T."/>
            <person name="Oyama M."/>
            <person name="Kohara Y."/>
            <person name="Fujiyama A."/>
            <person name="Arakawa K."/>
            <person name="Katayama T."/>
            <person name="Toyoda A."/>
            <person name="Kunieda T."/>
        </authorList>
    </citation>
    <scope>NUCLEOTIDE SEQUENCE [LARGE SCALE GENOMIC DNA]</scope>
    <source>
        <strain evidence="2 3">YOKOZUNA-1</strain>
    </source>
</reference>
<dbReference type="InterPro" id="IPR016197">
    <property type="entry name" value="Chromo-like_dom_sf"/>
</dbReference>
<dbReference type="OrthoDB" id="124855at2759"/>
<dbReference type="AlphaFoldDB" id="A0A1D1UJG2"/>
<protein>
    <recommendedName>
        <fullName evidence="1">Tudor-knot domain-containing protein</fullName>
    </recommendedName>
</protein>
<keyword evidence="3" id="KW-1185">Reference proteome</keyword>
<evidence type="ECO:0000259" key="1">
    <source>
        <dbReference type="Pfam" id="PF11717"/>
    </source>
</evidence>